<sequence>MNTKNILILGIIVAIGVGAVFLFLGKIDESDPAGSSAGLIVGENAIYVAEQLPSNTVLVAIVRLEKPGFAVIHEDINNAPGKMLGASSLIMSGETKDPLTIKLSRSTLDGETAYAMLHFDNGDGIFDATKDELVYDPIANEPVMMVIAISKDAIEEPDMLNL</sequence>
<dbReference type="STRING" id="1802695.A3A13_03715"/>
<feature type="domain" description="DUF7282" evidence="2">
    <location>
        <begin position="51"/>
        <end position="142"/>
    </location>
</feature>
<accession>A0A1F8GIK3</accession>
<evidence type="ECO:0000256" key="1">
    <source>
        <dbReference type="SAM" id="Phobius"/>
    </source>
</evidence>
<comment type="caution">
    <text evidence="3">The sequence shown here is derived from an EMBL/GenBank/DDBJ whole genome shotgun (WGS) entry which is preliminary data.</text>
</comment>
<dbReference type="EMBL" id="MGKJ01000013">
    <property type="protein sequence ID" value="OGN24259.1"/>
    <property type="molecule type" value="Genomic_DNA"/>
</dbReference>
<dbReference type="Pfam" id="PF23951">
    <property type="entry name" value="DUF7282"/>
    <property type="match status" value="1"/>
</dbReference>
<keyword evidence="1" id="KW-0472">Membrane</keyword>
<feature type="transmembrane region" description="Helical" evidence="1">
    <location>
        <begin position="6"/>
        <end position="25"/>
    </location>
</feature>
<proteinExistence type="predicted"/>
<keyword evidence="1" id="KW-0812">Transmembrane</keyword>
<reference evidence="3 4" key="1">
    <citation type="journal article" date="2016" name="Nat. Commun.">
        <title>Thousands of microbial genomes shed light on interconnected biogeochemical processes in an aquifer system.</title>
        <authorList>
            <person name="Anantharaman K."/>
            <person name="Brown C.T."/>
            <person name="Hug L.A."/>
            <person name="Sharon I."/>
            <person name="Castelle C.J."/>
            <person name="Probst A.J."/>
            <person name="Thomas B.C."/>
            <person name="Singh A."/>
            <person name="Wilkins M.J."/>
            <person name="Karaoz U."/>
            <person name="Brodie E.L."/>
            <person name="Williams K.H."/>
            <person name="Hubbard S.S."/>
            <person name="Banfield J.F."/>
        </authorList>
    </citation>
    <scope>NUCLEOTIDE SEQUENCE [LARGE SCALE GENOMIC DNA]</scope>
</reference>
<organism evidence="3 4">
    <name type="scientific">Candidatus Yanofskybacteria bacterium RIFCSPLOWO2_01_FULL_43_22</name>
    <dbReference type="NCBI Taxonomy" id="1802695"/>
    <lineage>
        <taxon>Bacteria</taxon>
        <taxon>Candidatus Yanofskyibacteriota</taxon>
    </lineage>
</organism>
<evidence type="ECO:0000313" key="4">
    <source>
        <dbReference type="Proteomes" id="UP000178911"/>
    </source>
</evidence>
<keyword evidence="1" id="KW-1133">Transmembrane helix</keyword>
<protein>
    <recommendedName>
        <fullName evidence="2">DUF7282 domain-containing protein</fullName>
    </recommendedName>
</protein>
<evidence type="ECO:0000313" key="3">
    <source>
        <dbReference type="EMBL" id="OGN24259.1"/>
    </source>
</evidence>
<dbReference type="InterPro" id="IPR055706">
    <property type="entry name" value="Slg1/2_DUF7282"/>
</dbReference>
<name>A0A1F8GIK3_9BACT</name>
<dbReference type="AlphaFoldDB" id="A0A1F8GIK3"/>
<evidence type="ECO:0000259" key="2">
    <source>
        <dbReference type="Pfam" id="PF23951"/>
    </source>
</evidence>
<gene>
    <name evidence="3" type="ORF">A3A13_03715</name>
</gene>
<dbReference type="Proteomes" id="UP000178911">
    <property type="component" value="Unassembled WGS sequence"/>
</dbReference>